<sequence length="192" mass="22344">MYNIFAALENEMSLNKVQFLHDLCDIHINRAIKSWVGVGKSEGCRVQKISNSNRWRSTWARSPELVKKICELIPAQFERIDNEFDDNSILVEGTDGNIEKNENQQQGSQLENSKDDDEKNMKEKWHCWTKKYQMTSLFENRMQALEPEIRASQAKTLYYEHLSQKMQNEQQQGANSSSFYESHPGNGNFTSL</sequence>
<evidence type="ECO:0000313" key="3">
    <source>
        <dbReference type="WBParaSite" id="nRc.2.0.1.t07484-RA"/>
    </source>
</evidence>
<protein>
    <submittedName>
        <fullName evidence="3">Transposase</fullName>
    </submittedName>
</protein>
<name>A0A915I1B0_ROMCU</name>
<feature type="region of interest" description="Disordered" evidence="1">
    <location>
        <begin position="95"/>
        <end position="121"/>
    </location>
</feature>
<dbReference type="AlphaFoldDB" id="A0A915I1B0"/>
<accession>A0A915I1B0</accession>
<keyword evidence="2" id="KW-1185">Reference proteome</keyword>
<proteinExistence type="predicted"/>
<dbReference type="WBParaSite" id="nRc.2.0.1.t07484-RA">
    <property type="protein sequence ID" value="nRc.2.0.1.t07484-RA"/>
    <property type="gene ID" value="nRc.2.0.1.g07484"/>
</dbReference>
<dbReference type="Proteomes" id="UP000887565">
    <property type="component" value="Unplaced"/>
</dbReference>
<feature type="region of interest" description="Disordered" evidence="1">
    <location>
        <begin position="165"/>
        <end position="192"/>
    </location>
</feature>
<evidence type="ECO:0000313" key="2">
    <source>
        <dbReference type="Proteomes" id="UP000887565"/>
    </source>
</evidence>
<reference evidence="3" key="1">
    <citation type="submission" date="2022-11" db="UniProtKB">
        <authorList>
            <consortium name="WormBaseParasite"/>
        </authorList>
    </citation>
    <scope>IDENTIFICATION</scope>
</reference>
<evidence type="ECO:0000256" key="1">
    <source>
        <dbReference type="SAM" id="MobiDB-lite"/>
    </source>
</evidence>
<organism evidence="2 3">
    <name type="scientific">Romanomermis culicivorax</name>
    <name type="common">Nematode worm</name>
    <dbReference type="NCBI Taxonomy" id="13658"/>
    <lineage>
        <taxon>Eukaryota</taxon>
        <taxon>Metazoa</taxon>
        <taxon>Ecdysozoa</taxon>
        <taxon>Nematoda</taxon>
        <taxon>Enoplea</taxon>
        <taxon>Dorylaimia</taxon>
        <taxon>Mermithida</taxon>
        <taxon>Mermithoidea</taxon>
        <taxon>Mermithidae</taxon>
        <taxon>Romanomermis</taxon>
    </lineage>
</organism>
<feature type="compositionally biased region" description="Basic and acidic residues" evidence="1">
    <location>
        <begin position="112"/>
        <end position="121"/>
    </location>
</feature>